<dbReference type="AlphaFoldDB" id="A0A151P1Q1"/>
<dbReference type="GO" id="GO:0005879">
    <property type="term" value="C:axonemal microtubule"/>
    <property type="evidence" value="ECO:0007669"/>
    <property type="project" value="TreeGrafter"/>
</dbReference>
<evidence type="ECO:0000256" key="1">
    <source>
        <dbReference type="ARBA" id="ARBA00008738"/>
    </source>
</evidence>
<dbReference type="GO" id="GO:0036064">
    <property type="term" value="C:ciliary basal body"/>
    <property type="evidence" value="ECO:0007669"/>
    <property type="project" value="TreeGrafter"/>
</dbReference>
<evidence type="ECO:0000256" key="2">
    <source>
        <dbReference type="SAM" id="MobiDB-lite"/>
    </source>
</evidence>
<dbReference type="PANTHER" id="PTHR31516">
    <property type="entry name" value="STABILIZER OF AXONEMAL MICROTUBULES 2"/>
    <property type="match status" value="1"/>
</dbReference>
<reference evidence="3 4" key="1">
    <citation type="journal article" date="2012" name="Genome Biol.">
        <title>Sequencing three crocodilian genomes to illuminate the evolution of archosaurs and amniotes.</title>
        <authorList>
            <person name="St John J.A."/>
            <person name="Braun E.L."/>
            <person name="Isberg S.R."/>
            <person name="Miles L.G."/>
            <person name="Chong A.Y."/>
            <person name="Gongora J."/>
            <person name="Dalzell P."/>
            <person name="Moran C."/>
            <person name="Bed'hom B."/>
            <person name="Abzhanov A."/>
            <person name="Burgess S.C."/>
            <person name="Cooksey A.M."/>
            <person name="Castoe T.A."/>
            <person name="Crawford N.G."/>
            <person name="Densmore L.D."/>
            <person name="Drew J.C."/>
            <person name="Edwards S.V."/>
            <person name="Faircloth B.C."/>
            <person name="Fujita M.K."/>
            <person name="Greenwold M.J."/>
            <person name="Hoffmann F.G."/>
            <person name="Howard J.M."/>
            <person name="Iguchi T."/>
            <person name="Janes D.E."/>
            <person name="Khan S.Y."/>
            <person name="Kohno S."/>
            <person name="de Koning A.J."/>
            <person name="Lance S.L."/>
            <person name="McCarthy F.M."/>
            <person name="McCormack J.E."/>
            <person name="Merchant M.E."/>
            <person name="Peterson D.G."/>
            <person name="Pollock D.D."/>
            <person name="Pourmand N."/>
            <person name="Raney B.J."/>
            <person name="Roessler K.A."/>
            <person name="Sanford J.R."/>
            <person name="Sawyer R.H."/>
            <person name="Schmidt C.J."/>
            <person name="Triplett E.W."/>
            <person name="Tuberville T.D."/>
            <person name="Venegas-Anaya M."/>
            <person name="Howard J.T."/>
            <person name="Jarvis E.D."/>
            <person name="Guillette L.J.Jr."/>
            <person name="Glenn T.C."/>
            <person name="Green R.E."/>
            <person name="Ray D.A."/>
        </authorList>
    </citation>
    <scope>NUCLEOTIDE SEQUENCE [LARGE SCALE GENOMIC DNA]</scope>
    <source>
        <strain evidence="3">KSC_2009_1</strain>
    </source>
</reference>
<dbReference type="Pfam" id="PF05217">
    <property type="entry name" value="SAXO1-2"/>
    <property type="match status" value="1"/>
</dbReference>
<dbReference type="GO" id="GO:0008017">
    <property type="term" value="F:microtubule binding"/>
    <property type="evidence" value="ECO:0007669"/>
    <property type="project" value="InterPro"/>
</dbReference>
<dbReference type="GO" id="GO:0036126">
    <property type="term" value="C:sperm flagellum"/>
    <property type="evidence" value="ECO:0007669"/>
    <property type="project" value="TreeGrafter"/>
</dbReference>
<feature type="region of interest" description="Disordered" evidence="2">
    <location>
        <begin position="464"/>
        <end position="489"/>
    </location>
</feature>
<evidence type="ECO:0000313" key="3">
    <source>
        <dbReference type="EMBL" id="KYO43002.1"/>
    </source>
</evidence>
<dbReference type="Proteomes" id="UP000050525">
    <property type="component" value="Unassembled WGS sequence"/>
</dbReference>
<comment type="similarity">
    <text evidence="1">Belongs to the FAM154 family.</text>
</comment>
<name>A0A151P1Q1_ALLMI</name>
<protein>
    <submittedName>
        <fullName evidence="3">Stabilizer of axonemal microtubules 1</fullName>
    </submittedName>
</protein>
<dbReference type="InterPro" id="IPR033336">
    <property type="entry name" value="SAXO1/2"/>
</dbReference>
<dbReference type="EMBL" id="AKHW03001258">
    <property type="protein sequence ID" value="KYO43002.1"/>
    <property type="molecule type" value="Genomic_DNA"/>
</dbReference>
<organism evidence="3 4">
    <name type="scientific">Alligator mississippiensis</name>
    <name type="common">American alligator</name>
    <dbReference type="NCBI Taxonomy" id="8496"/>
    <lineage>
        <taxon>Eukaryota</taxon>
        <taxon>Metazoa</taxon>
        <taxon>Chordata</taxon>
        <taxon>Craniata</taxon>
        <taxon>Vertebrata</taxon>
        <taxon>Euteleostomi</taxon>
        <taxon>Archelosauria</taxon>
        <taxon>Archosauria</taxon>
        <taxon>Crocodylia</taxon>
        <taxon>Alligatoridae</taxon>
        <taxon>Alligatorinae</taxon>
        <taxon>Alligator</taxon>
    </lineage>
</organism>
<proteinExistence type="inferred from homology"/>
<sequence>MSPPVTPPLILSAKKCICQLCSCGYHHCPHLTRIYDSSEKPCCLSEYMEKYPLYPTTHLRDSFKPKGEYKRLPVPMEGTSTTKRDYVAREVLPVKCKPPEKYVKSDDNMDLTSTYTQDYNPYPICRVPPCLPHETKYTSSDKMNTIPTYKDDYVPWNVPKREMIKPNNKYHPSEEKFDHRTTIQDDYQFKGPVATKSYKPLNLVQKNMTPFENLTNYMLSYVPHPLEKRFVHEYEKYKPSDTPFDGLTTHKQSFRGLAGLPAKLMKPHHTVPCHDVSFPSSTEFRDKYLLWPHPPISVKKPAVYVPPVEKMDLKTTTQTHYTPHKGQPAKSCQPLAQFKKGTMPFDGCSTMKDDYKAWQCTKTKPIIHAPELKVAEEPMDYLTTFQTHYVPHPPTFTKSFKPGWSSLRSVTPFEGQTIYTSSYTPKKIARCLASYKEPPSYVFQEIDPAGHKFYLPVLETEHPLHSKGKEQESNLSGNGLSLQELAVTG</sequence>
<comment type="caution">
    <text evidence="3">The sequence shown here is derived from an EMBL/GenBank/DDBJ whole genome shotgun (WGS) entry which is preliminary data.</text>
</comment>
<evidence type="ECO:0000313" key="4">
    <source>
        <dbReference type="Proteomes" id="UP000050525"/>
    </source>
</evidence>
<gene>
    <name evidence="3" type="primary">SAXO1</name>
    <name evidence="3" type="ORF">Y1Q_0016117</name>
</gene>
<dbReference type="eggNOG" id="ENOG502QWHB">
    <property type="taxonomic scope" value="Eukaryota"/>
</dbReference>
<dbReference type="STRING" id="8496.A0A151P1Q1"/>
<accession>A0A151P1Q1</accession>
<dbReference type="PANTHER" id="PTHR31516:SF9">
    <property type="entry name" value="STABILIZER OF AXONEMAL MICROTUBULES 1"/>
    <property type="match status" value="1"/>
</dbReference>
<dbReference type="GO" id="GO:0005814">
    <property type="term" value="C:centriole"/>
    <property type="evidence" value="ECO:0007669"/>
    <property type="project" value="TreeGrafter"/>
</dbReference>
<keyword evidence="4" id="KW-1185">Reference proteome</keyword>